<dbReference type="InterPro" id="IPR003598">
    <property type="entry name" value="Ig_sub2"/>
</dbReference>
<dbReference type="GO" id="GO:0004672">
    <property type="term" value="F:protein kinase activity"/>
    <property type="evidence" value="ECO:0007669"/>
    <property type="project" value="TreeGrafter"/>
</dbReference>
<feature type="domain" description="Ig-like" evidence="1">
    <location>
        <begin position="192"/>
        <end position="284"/>
    </location>
</feature>
<dbReference type="PROSITE" id="PS50835">
    <property type="entry name" value="IG_LIKE"/>
    <property type="match status" value="6"/>
</dbReference>
<dbReference type="Ensembl" id="ENSLLET00000049020.1">
    <property type="protein sequence ID" value="ENSLLEP00000047162.1"/>
    <property type="gene ID" value="ENSLLEG00000029809.1"/>
</dbReference>
<feature type="domain" description="Ig-like" evidence="1">
    <location>
        <begin position="289"/>
        <end position="378"/>
    </location>
</feature>
<feature type="domain" description="Ig-like" evidence="1">
    <location>
        <begin position="3"/>
        <end position="92"/>
    </location>
</feature>
<reference evidence="2" key="1">
    <citation type="submission" date="2025-08" db="UniProtKB">
        <authorList>
            <consortium name="Ensembl"/>
        </authorList>
    </citation>
    <scope>IDENTIFICATION</scope>
</reference>
<dbReference type="FunFam" id="2.60.40.10:FF:000022">
    <property type="entry name" value="Cardiac titin"/>
    <property type="match status" value="6"/>
</dbReference>
<dbReference type="Pfam" id="PF07679">
    <property type="entry name" value="I-set"/>
    <property type="match status" value="6"/>
</dbReference>
<dbReference type="SMART" id="SM00409">
    <property type="entry name" value="IG"/>
    <property type="match status" value="6"/>
</dbReference>
<dbReference type="InterPro" id="IPR007110">
    <property type="entry name" value="Ig-like_dom"/>
</dbReference>
<keyword evidence="3" id="KW-1185">Reference proteome</keyword>
<dbReference type="Gene3D" id="2.60.40.10">
    <property type="entry name" value="Immunoglobulins"/>
    <property type="match status" value="6"/>
</dbReference>
<dbReference type="InterPro" id="IPR036179">
    <property type="entry name" value="Ig-like_dom_sf"/>
</dbReference>
<evidence type="ECO:0000313" key="3">
    <source>
        <dbReference type="Proteomes" id="UP000694569"/>
    </source>
</evidence>
<dbReference type="GeneTree" id="ENSGT01110000267173"/>
<organism evidence="2 3">
    <name type="scientific">Leptobrachium leishanense</name>
    <name type="common">Leishan spiny toad</name>
    <dbReference type="NCBI Taxonomy" id="445787"/>
    <lineage>
        <taxon>Eukaryota</taxon>
        <taxon>Metazoa</taxon>
        <taxon>Chordata</taxon>
        <taxon>Craniata</taxon>
        <taxon>Vertebrata</taxon>
        <taxon>Euteleostomi</taxon>
        <taxon>Amphibia</taxon>
        <taxon>Batrachia</taxon>
        <taxon>Anura</taxon>
        <taxon>Pelobatoidea</taxon>
        <taxon>Megophryidae</taxon>
        <taxon>Leptobrachium</taxon>
    </lineage>
</organism>
<sequence>GAPPYFISPLEPVEVTIGESTSLQCQVGGTPEIKVSWYKGDTKLRSTPDYRMHLKNNVATLVFSQVEKNDSGEYICKAENIVGSASSSALFTVQERKVAPSFARKIKDVQETVGLPITFDCRINGSEPIEVSWYKDGTLLRDDNNVQTSFIDNVATLQILNTTSDHVGQFSCTATNPVGSASSSANLILTEPKSAPVFDIKIESTNVPLGEPANFECHVTGTQPIRVTWAKDNREIRPGGNYKISFTENRAHLKIIKVGKVDSGVYTCYASNEVGKDSCSATLGGQEPPRFVKKLESSKVIKQGDSDRVDCKIAGSPEIKVVWFKNDTEIQHGGKYSLSFVDSVAVLEILNASIEDSGDYTCEAHNDAGSASCSTSIKVKEPPVFIAKPEPVLTLKGVDVTLKSELQGTAPFDVSWYKDRREIKSSKKFKIITENYLASIHILKVDSGDIGEYQCKASNDVGSDTCLCSIKLKDPPHFVEKVENVTTVVGESAELRAVVDGTPPISVTWLKDKEVIRERENISLSFVNNVATLKFATTKPENTGKYTCQAKNEAGSQECFASLSVLG</sequence>
<dbReference type="Proteomes" id="UP000694569">
    <property type="component" value="Unplaced"/>
</dbReference>
<evidence type="ECO:0000259" key="1">
    <source>
        <dbReference type="PROSITE" id="PS50835"/>
    </source>
</evidence>
<proteinExistence type="predicted"/>
<name>A0A8C5R3K2_9ANUR</name>
<feature type="domain" description="Ig-like" evidence="1">
    <location>
        <begin position="476"/>
        <end position="564"/>
    </location>
</feature>
<dbReference type="InterPro" id="IPR013098">
    <property type="entry name" value="Ig_I-set"/>
</dbReference>
<dbReference type="SMART" id="SM00408">
    <property type="entry name" value="IGc2"/>
    <property type="match status" value="6"/>
</dbReference>
<dbReference type="OrthoDB" id="5969272at2759"/>
<protein>
    <recommendedName>
        <fullName evidence="1">Ig-like domain-containing protein</fullName>
    </recommendedName>
</protein>
<dbReference type="InterPro" id="IPR013783">
    <property type="entry name" value="Ig-like_fold"/>
</dbReference>
<dbReference type="PANTHER" id="PTHR47633:SF14">
    <property type="entry name" value="IG-LIKE DOMAIN-CONTAINING PROTEIN"/>
    <property type="match status" value="1"/>
</dbReference>
<dbReference type="AlphaFoldDB" id="A0A8C5R3K2"/>
<dbReference type="CDD" id="cd00096">
    <property type="entry name" value="Ig"/>
    <property type="match status" value="1"/>
</dbReference>
<dbReference type="SUPFAM" id="SSF48726">
    <property type="entry name" value="Immunoglobulin"/>
    <property type="match status" value="6"/>
</dbReference>
<dbReference type="PANTHER" id="PTHR47633">
    <property type="entry name" value="IMMUNOGLOBULIN"/>
    <property type="match status" value="1"/>
</dbReference>
<dbReference type="InterPro" id="IPR003599">
    <property type="entry name" value="Ig_sub"/>
</dbReference>
<feature type="domain" description="Ig-like" evidence="1">
    <location>
        <begin position="100"/>
        <end position="190"/>
    </location>
</feature>
<reference evidence="2" key="2">
    <citation type="submission" date="2025-09" db="UniProtKB">
        <authorList>
            <consortium name="Ensembl"/>
        </authorList>
    </citation>
    <scope>IDENTIFICATION</scope>
</reference>
<evidence type="ECO:0000313" key="2">
    <source>
        <dbReference type="Ensembl" id="ENSLLEP00000047162.1"/>
    </source>
</evidence>
<accession>A0A8C5R3K2</accession>
<feature type="domain" description="Ig-like" evidence="1">
    <location>
        <begin position="382"/>
        <end position="459"/>
    </location>
</feature>